<evidence type="ECO:0000313" key="2">
    <source>
        <dbReference type="Proteomes" id="UP000243661"/>
    </source>
</evidence>
<dbReference type="SUPFAM" id="SSF51658">
    <property type="entry name" value="Xylose isomerase-like"/>
    <property type="match status" value="1"/>
</dbReference>
<dbReference type="Proteomes" id="UP000243661">
    <property type="component" value="Unassembled WGS sequence"/>
</dbReference>
<dbReference type="OrthoDB" id="6803264at2"/>
<organism evidence="1 2">
    <name type="scientific">Acinetobacter albensis</name>
    <dbReference type="NCBI Taxonomy" id="1673609"/>
    <lineage>
        <taxon>Bacteria</taxon>
        <taxon>Pseudomonadati</taxon>
        <taxon>Pseudomonadota</taxon>
        <taxon>Gammaproteobacteria</taxon>
        <taxon>Moraxellales</taxon>
        <taxon>Moraxellaceae</taxon>
        <taxon>Acinetobacter</taxon>
    </lineage>
</organism>
<dbReference type="Gene3D" id="3.20.20.150">
    <property type="entry name" value="Divalent-metal-dependent TIM barrel enzymes"/>
    <property type="match status" value="1"/>
</dbReference>
<reference evidence="1 2" key="1">
    <citation type="submission" date="2016-08" db="EMBL/GenBank/DDBJ databases">
        <authorList>
            <person name="Seilhamer J.J."/>
        </authorList>
    </citation>
    <scope>NUCLEOTIDE SEQUENCE [LARGE SCALE GENOMIC DNA]</scope>
    <source>
        <strain evidence="1 2">ANC 4874</strain>
    </source>
</reference>
<name>A0A1C4GR70_9GAMM</name>
<dbReference type="InterPro" id="IPR036237">
    <property type="entry name" value="Xyl_isomerase-like_sf"/>
</dbReference>
<evidence type="ECO:0008006" key="3">
    <source>
        <dbReference type="Google" id="ProtNLM"/>
    </source>
</evidence>
<dbReference type="AlphaFoldDB" id="A0A1C4GR70"/>
<accession>A0A1C4GR70</accession>
<sequence length="348" mass="40353">MNELLIGCNGRGVQDSNFEHPVSLDEPSIEEQFRLVKDAQFFNFFDRMPLPNQMDLFKSLIEKYDLPVHTTSWLYEVGTDDERLKQNFALSNEIGATTHNMMVYSHDQQGHKISNQQVIDYYLFAYDEGMKQGVEPSFELHVNMWSEDPRRITPVAQAVKARGIPFNFTLDYSHVIFKIGNQQELAVSGILEDVQQRKIVLDPFEPDNLVDEWIEQDIIRWLQIRSVAPNGPRNIWAPHDPFETKALLPKRPSFKVQAGDPGRGILYPFTQPEPGEWHSEWFAHLVEPCKEVVRKVLKNHKDNPSSRLRYITTEMITLPDYGLNAKFSLIGQNAEIAKFTRNTWQNLH</sequence>
<dbReference type="RefSeq" id="WP_092716963.1">
    <property type="nucleotide sequence ID" value="NZ_FMBK01000001.1"/>
</dbReference>
<proteinExistence type="predicted"/>
<dbReference type="EMBL" id="FMBK01000001">
    <property type="protein sequence ID" value="SCC70680.1"/>
    <property type="molecule type" value="Genomic_DNA"/>
</dbReference>
<evidence type="ECO:0000313" key="1">
    <source>
        <dbReference type="EMBL" id="SCC70680.1"/>
    </source>
</evidence>
<gene>
    <name evidence="1" type="ORF">GA0116959_10112</name>
</gene>
<protein>
    <recommendedName>
        <fullName evidence="3">Xylose isomerase-like TIM barrel</fullName>
    </recommendedName>
</protein>